<evidence type="ECO:0000313" key="2">
    <source>
        <dbReference type="Proteomes" id="UP001642502"/>
    </source>
</evidence>
<name>A0ABP0DYH3_9PEZI</name>
<proteinExistence type="predicted"/>
<dbReference type="PANTHER" id="PTHR31531:SF2">
    <property type="entry name" value="E3 UBIQUITIN-PROTEIN LIGASE E3D"/>
    <property type="match status" value="1"/>
</dbReference>
<keyword evidence="2" id="KW-1185">Reference proteome</keyword>
<dbReference type="PANTHER" id="PTHR31531">
    <property type="entry name" value="E3 UBIQUITIN-PROTEIN LIGASE E3D FAMILY MEMBER"/>
    <property type="match status" value="1"/>
</dbReference>
<comment type="caution">
    <text evidence="1">The sequence shown here is derived from an EMBL/GenBank/DDBJ whole genome shotgun (WGS) entry which is preliminary data.</text>
</comment>
<sequence>MAMPSVQLYAELLANIRQVSVLASFGGPVDATRTTAVVLSDGQTLRIHHNGQTAATMTLPGRVAVAGHDKSLPIAGAALASGDVTWRLPVATINDAGEKFADDSLAPWSAPDLPANAKIACRACDTEIVAAGKIHSWKDLPSDNWAEMMEFWHCHKPDTKKSDTGEVDKINAQDRLADRGYGANSGFSAAENVGLVDLTTLLLLADDCQQLLFSSSSVDMASSDRETILSSAPANVRGLHAYCPSCRVQLGYLTLRRQQSVHLFKWQVSVTGTCSSPPSMAECVGATLISTVQRTGSSKSLVLPIHELDCVSGRVDASGKEEKVLQVWVLNSTIKFAAWPTVMAAGAAIKLLYRFVPRKDAEKMLDSLNSDVQEISLPRETIVAMTDLLEISNGLLPPSVRLFQEWKVGLLPRWKR</sequence>
<dbReference type="Proteomes" id="UP001642502">
    <property type="component" value="Unassembled WGS sequence"/>
</dbReference>
<gene>
    <name evidence="1" type="ORF">SEPCBS119000_005607</name>
</gene>
<reference evidence="1 2" key="1">
    <citation type="submission" date="2024-01" db="EMBL/GenBank/DDBJ databases">
        <authorList>
            <person name="Allen C."/>
            <person name="Tagirdzhanova G."/>
        </authorList>
    </citation>
    <scope>NUCLEOTIDE SEQUENCE [LARGE SCALE GENOMIC DNA]</scope>
    <source>
        <strain evidence="1 2">CBS 119000</strain>
    </source>
</reference>
<dbReference type="InterPro" id="IPR019193">
    <property type="entry name" value="UBQ-conj_enz_E2-bd_prot"/>
</dbReference>
<dbReference type="EMBL" id="CAWUON010000110">
    <property type="protein sequence ID" value="CAK7273348.1"/>
    <property type="molecule type" value="Genomic_DNA"/>
</dbReference>
<accession>A0ABP0DYH3</accession>
<dbReference type="Pfam" id="PF09814">
    <property type="entry name" value="HECT_2"/>
    <property type="match status" value="1"/>
</dbReference>
<evidence type="ECO:0000313" key="1">
    <source>
        <dbReference type="EMBL" id="CAK7273348.1"/>
    </source>
</evidence>
<evidence type="ECO:0008006" key="3">
    <source>
        <dbReference type="Google" id="ProtNLM"/>
    </source>
</evidence>
<protein>
    <recommendedName>
        <fullName evidence="3">Ubiquitin-conjugating enzyme E2C-binding protein</fullName>
    </recommendedName>
</protein>
<organism evidence="1 2">
    <name type="scientific">Sporothrix epigloea</name>
    <dbReference type="NCBI Taxonomy" id="1892477"/>
    <lineage>
        <taxon>Eukaryota</taxon>
        <taxon>Fungi</taxon>
        <taxon>Dikarya</taxon>
        <taxon>Ascomycota</taxon>
        <taxon>Pezizomycotina</taxon>
        <taxon>Sordariomycetes</taxon>
        <taxon>Sordariomycetidae</taxon>
        <taxon>Ophiostomatales</taxon>
        <taxon>Ophiostomataceae</taxon>
        <taxon>Sporothrix</taxon>
    </lineage>
</organism>